<dbReference type="GO" id="GO:0032791">
    <property type="term" value="F:lead ion binding"/>
    <property type="evidence" value="ECO:0007669"/>
    <property type="project" value="TreeGrafter"/>
</dbReference>
<dbReference type="Gene3D" id="1.10.10.10">
    <property type="entry name" value="Winged helix-like DNA-binding domain superfamily/Winged helix DNA-binding domain"/>
    <property type="match status" value="1"/>
</dbReference>
<dbReference type="InterPro" id="IPR052543">
    <property type="entry name" value="HTH_Metal-responsive_Reg"/>
</dbReference>
<keyword evidence="3" id="KW-1185">Reference proteome</keyword>
<organism evidence="2 3">
    <name type="scientific">Streptosporangium subroseum</name>
    <dbReference type="NCBI Taxonomy" id="106412"/>
    <lineage>
        <taxon>Bacteria</taxon>
        <taxon>Bacillati</taxon>
        <taxon>Actinomycetota</taxon>
        <taxon>Actinomycetes</taxon>
        <taxon>Streptosporangiales</taxon>
        <taxon>Streptosporangiaceae</taxon>
        <taxon>Streptosporangium</taxon>
    </lineage>
</organism>
<dbReference type="InterPro" id="IPR036390">
    <property type="entry name" value="WH_DNA-bd_sf"/>
</dbReference>
<dbReference type="PRINTS" id="PR00778">
    <property type="entry name" value="HTHARSR"/>
</dbReference>
<dbReference type="GO" id="GO:0046686">
    <property type="term" value="P:response to cadmium ion"/>
    <property type="evidence" value="ECO:0007669"/>
    <property type="project" value="TreeGrafter"/>
</dbReference>
<dbReference type="InterPro" id="IPR036388">
    <property type="entry name" value="WH-like_DNA-bd_sf"/>
</dbReference>
<dbReference type="RefSeq" id="WP_089210634.1">
    <property type="nucleotide sequence ID" value="NZ_FZOD01000036.1"/>
</dbReference>
<dbReference type="NCBIfam" id="NF033788">
    <property type="entry name" value="HTH_metalloreg"/>
    <property type="match status" value="1"/>
</dbReference>
<dbReference type="SMART" id="SM00418">
    <property type="entry name" value="HTH_ARSR"/>
    <property type="match status" value="1"/>
</dbReference>
<reference evidence="2 3" key="1">
    <citation type="submission" date="2017-06" db="EMBL/GenBank/DDBJ databases">
        <authorList>
            <person name="Kim H.J."/>
            <person name="Triplett B.A."/>
        </authorList>
    </citation>
    <scope>NUCLEOTIDE SEQUENCE [LARGE SCALE GENOMIC DNA]</scope>
    <source>
        <strain evidence="2 3">CGMCC 4.2132</strain>
    </source>
</reference>
<protein>
    <submittedName>
        <fullName evidence="2">Transcriptional regulator, ArsR family</fullName>
    </submittedName>
</protein>
<evidence type="ECO:0000313" key="2">
    <source>
        <dbReference type="EMBL" id="SNT35550.1"/>
    </source>
</evidence>
<dbReference type="OrthoDB" id="3232131at2"/>
<proteinExistence type="predicted"/>
<dbReference type="Pfam" id="PF12840">
    <property type="entry name" value="HTH_20"/>
    <property type="match status" value="1"/>
</dbReference>
<dbReference type="GO" id="GO:0003700">
    <property type="term" value="F:DNA-binding transcription factor activity"/>
    <property type="evidence" value="ECO:0007669"/>
    <property type="project" value="InterPro"/>
</dbReference>
<evidence type="ECO:0000313" key="3">
    <source>
        <dbReference type="Proteomes" id="UP000198282"/>
    </source>
</evidence>
<dbReference type="InterPro" id="IPR001845">
    <property type="entry name" value="HTH_ArsR_DNA-bd_dom"/>
</dbReference>
<sequence length="265" mass="28616">MRQQPTGSAPLQAVAGGDTDIAAIGALVADPGRCRILLALDDGRALPATRLAAEAGVSAATASSHLGKLTNAGLLAVEAHGRHRYYRLAGPAVAQLIEALQQLAPAVPIRSLRQGTRAQALRRARTCYDHLAGRLGVELMSAMIERGHLTGGDGAFDPSRAHRDHRTGYGHDVGYALTESGNDFLTDFGLRIPARRRLIGYCVDWSEQRHHLAGALGRSLLDRFTEADWIRRTEATRAVHITETGRQGLHDTFGIRLERHAEPVP</sequence>
<dbReference type="AlphaFoldDB" id="A0A239LZ35"/>
<feature type="domain" description="HTH arsR-type" evidence="1">
    <location>
        <begin position="13"/>
        <end position="108"/>
    </location>
</feature>
<dbReference type="Proteomes" id="UP000198282">
    <property type="component" value="Unassembled WGS sequence"/>
</dbReference>
<dbReference type="CDD" id="cd00090">
    <property type="entry name" value="HTH_ARSR"/>
    <property type="match status" value="1"/>
</dbReference>
<name>A0A239LZ35_9ACTN</name>
<evidence type="ECO:0000259" key="1">
    <source>
        <dbReference type="PROSITE" id="PS50987"/>
    </source>
</evidence>
<dbReference type="GO" id="GO:0003677">
    <property type="term" value="F:DNA binding"/>
    <property type="evidence" value="ECO:0007669"/>
    <property type="project" value="TreeGrafter"/>
</dbReference>
<dbReference type="PANTHER" id="PTHR39168">
    <property type="entry name" value="TRANSCRIPTIONAL REGULATOR-RELATED"/>
    <property type="match status" value="1"/>
</dbReference>
<dbReference type="GO" id="GO:0097063">
    <property type="term" value="F:cadmium ion sensor activity"/>
    <property type="evidence" value="ECO:0007669"/>
    <property type="project" value="TreeGrafter"/>
</dbReference>
<dbReference type="EMBL" id="FZOD01000036">
    <property type="protein sequence ID" value="SNT35550.1"/>
    <property type="molecule type" value="Genomic_DNA"/>
</dbReference>
<accession>A0A239LZ35</accession>
<dbReference type="PANTHER" id="PTHR39168:SF1">
    <property type="entry name" value="TRANSCRIPTIONAL REGULATORY PROTEIN"/>
    <property type="match status" value="1"/>
</dbReference>
<dbReference type="GO" id="GO:0010288">
    <property type="term" value="P:response to lead ion"/>
    <property type="evidence" value="ECO:0007669"/>
    <property type="project" value="TreeGrafter"/>
</dbReference>
<dbReference type="PROSITE" id="PS50987">
    <property type="entry name" value="HTH_ARSR_2"/>
    <property type="match status" value="1"/>
</dbReference>
<dbReference type="InterPro" id="IPR011991">
    <property type="entry name" value="ArsR-like_HTH"/>
</dbReference>
<dbReference type="SUPFAM" id="SSF46785">
    <property type="entry name" value="Winged helix' DNA-binding domain"/>
    <property type="match status" value="1"/>
</dbReference>
<gene>
    <name evidence="2" type="ORF">SAMN05216276_103651</name>
</gene>